<feature type="region of interest" description="Disordered" evidence="1">
    <location>
        <begin position="1"/>
        <end position="23"/>
    </location>
</feature>
<dbReference type="EMBL" id="JADCNM010000003">
    <property type="protein sequence ID" value="KAG0490535.1"/>
    <property type="molecule type" value="Genomic_DNA"/>
</dbReference>
<evidence type="ECO:0000313" key="5">
    <source>
        <dbReference type="Proteomes" id="UP000639772"/>
    </source>
</evidence>
<proteinExistence type="predicted"/>
<dbReference type="EMBL" id="JADCNL010000003">
    <property type="protein sequence ID" value="KAG0488752.1"/>
    <property type="molecule type" value="Genomic_DNA"/>
</dbReference>
<comment type="caution">
    <text evidence="2">The sequence shown here is derived from an EMBL/GenBank/DDBJ whole genome shotgun (WGS) entry which is preliminary data.</text>
</comment>
<dbReference type="Proteomes" id="UP000639772">
    <property type="component" value="Chromosome 3"/>
</dbReference>
<name>A0A835V7Y2_VANPL</name>
<reference evidence="4 5" key="1">
    <citation type="journal article" date="2020" name="Nat. Food">
        <title>A phased Vanilla planifolia genome enables genetic improvement of flavour and production.</title>
        <authorList>
            <person name="Hasing T."/>
            <person name="Tang H."/>
            <person name="Brym M."/>
            <person name="Khazi F."/>
            <person name="Huang T."/>
            <person name="Chambers A.H."/>
        </authorList>
    </citation>
    <scope>NUCLEOTIDE SEQUENCE [LARGE SCALE GENOMIC DNA]</scope>
    <source>
        <tissue evidence="2">Leaf</tissue>
    </source>
</reference>
<gene>
    <name evidence="3" type="ORF">HPP92_007398</name>
    <name evidence="2" type="ORF">HPP92_007563</name>
</gene>
<accession>A0A835V7Y2</accession>
<evidence type="ECO:0000313" key="3">
    <source>
        <dbReference type="EMBL" id="KAG0490535.1"/>
    </source>
</evidence>
<dbReference type="AlphaFoldDB" id="A0A835V7Y2"/>
<evidence type="ECO:0000313" key="4">
    <source>
        <dbReference type="Proteomes" id="UP000636800"/>
    </source>
</evidence>
<feature type="compositionally biased region" description="Gly residues" evidence="1">
    <location>
        <begin position="1"/>
        <end position="20"/>
    </location>
</feature>
<organism evidence="2 4">
    <name type="scientific">Vanilla planifolia</name>
    <name type="common">Vanilla</name>
    <dbReference type="NCBI Taxonomy" id="51239"/>
    <lineage>
        <taxon>Eukaryota</taxon>
        <taxon>Viridiplantae</taxon>
        <taxon>Streptophyta</taxon>
        <taxon>Embryophyta</taxon>
        <taxon>Tracheophyta</taxon>
        <taxon>Spermatophyta</taxon>
        <taxon>Magnoliopsida</taxon>
        <taxon>Liliopsida</taxon>
        <taxon>Asparagales</taxon>
        <taxon>Orchidaceae</taxon>
        <taxon>Vanilloideae</taxon>
        <taxon>Vanilleae</taxon>
        <taxon>Vanilla</taxon>
    </lineage>
</organism>
<evidence type="ECO:0000313" key="2">
    <source>
        <dbReference type="EMBL" id="KAG0488752.1"/>
    </source>
</evidence>
<sequence length="72" mass="7509">MGGAGGGRCPWGTREGGLETGGTVSDGLTATLLEGPPKVRVWDPLIVIKGTDIEMDGLGTRRFDAVRFLPVP</sequence>
<keyword evidence="4" id="KW-1185">Reference proteome</keyword>
<evidence type="ECO:0000256" key="1">
    <source>
        <dbReference type="SAM" id="MobiDB-lite"/>
    </source>
</evidence>
<dbReference type="Proteomes" id="UP000636800">
    <property type="component" value="Chromosome 3"/>
</dbReference>
<protein>
    <submittedName>
        <fullName evidence="2">Uncharacterized protein</fullName>
    </submittedName>
</protein>